<dbReference type="InterPro" id="IPR050659">
    <property type="entry name" value="Peptidase_M24B"/>
</dbReference>
<dbReference type="Pfam" id="PF00557">
    <property type="entry name" value="Peptidase_M24"/>
    <property type="match status" value="1"/>
</dbReference>
<evidence type="ECO:0000259" key="1">
    <source>
        <dbReference type="Pfam" id="PF00557"/>
    </source>
</evidence>
<dbReference type="SUPFAM" id="SSF55920">
    <property type="entry name" value="Creatinase/aminopeptidase"/>
    <property type="match status" value="1"/>
</dbReference>
<dbReference type="InterPro" id="IPR036005">
    <property type="entry name" value="Creatinase/aminopeptidase-like"/>
</dbReference>
<dbReference type="OrthoDB" id="8286321at2"/>
<dbReference type="EMBL" id="FUXL01000004">
    <property type="protein sequence ID" value="SJZ95218.1"/>
    <property type="molecule type" value="Genomic_DNA"/>
</dbReference>
<evidence type="ECO:0000313" key="3">
    <source>
        <dbReference type="EMBL" id="SJZ95218.1"/>
    </source>
</evidence>
<reference evidence="3 4" key="1">
    <citation type="submission" date="2017-02" db="EMBL/GenBank/DDBJ databases">
        <authorList>
            <person name="Peterson S.W."/>
        </authorList>
    </citation>
    <scope>NUCLEOTIDE SEQUENCE [LARGE SCALE GENOMIC DNA]</scope>
    <source>
        <strain evidence="3 4">USBA 369</strain>
    </source>
</reference>
<dbReference type="CDD" id="cd01066">
    <property type="entry name" value="APP_MetAP"/>
    <property type="match status" value="1"/>
</dbReference>
<dbReference type="AlphaFoldDB" id="A0A1T4PW95"/>
<dbReference type="InterPro" id="IPR000994">
    <property type="entry name" value="Pept_M24"/>
</dbReference>
<dbReference type="SUPFAM" id="SSF53092">
    <property type="entry name" value="Creatinase/prolidase N-terminal domain"/>
    <property type="match status" value="1"/>
</dbReference>
<dbReference type="InterPro" id="IPR000587">
    <property type="entry name" value="Creatinase_N"/>
</dbReference>
<dbReference type="Gene3D" id="3.40.350.10">
    <property type="entry name" value="Creatinase/prolidase N-terminal domain"/>
    <property type="match status" value="1"/>
</dbReference>
<dbReference type="Gene3D" id="3.90.230.10">
    <property type="entry name" value="Creatinase/methionine aminopeptidase superfamily"/>
    <property type="match status" value="1"/>
</dbReference>
<proteinExistence type="predicted"/>
<keyword evidence="4" id="KW-1185">Reference proteome</keyword>
<evidence type="ECO:0000313" key="4">
    <source>
        <dbReference type="Proteomes" id="UP000190135"/>
    </source>
</evidence>
<evidence type="ECO:0000259" key="2">
    <source>
        <dbReference type="Pfam" id="PF01321"/>
    </source>
</evidence>
<protein>
    <submittedName>
        <fullName evidence="3">Xaa-Pro dipeptidase</fullName>
    </submittedName>
</protein>
<dbReference type="InterPro" id="IPR029149">
    <property type="entry name" value="Creatin/AminoP/Spt16_N"/>
</dbReference>
<feature type="domain" description="Creatinase N-terminal" evidence="2">
    <location>
        <begin position="12"/>
        <end position="151"/>
    </location>
</feature>
<name>A0A1T4PW95_9HYPH</name>
<sequence length="384" mass="42512">MLHFVPDEFQTRKEALMAGMAERKLDAILLFAQESMYWLTGYDTFGFCFFQCLALKADGEMRLLTRSADLRQARATSNIETVVVWRHRLNADPAMDLRDMLDDMELLGARIGVEWATHGLTAANGRAVEQRLGSFATLIDASDLVPLLRMIKSPAEIAYMREAADLADRAFEATLPLVRPGVNEAAILHALQGTILAEGGDYPANPFVVGSGPYALLSRYTSGRRTLEAQDQLTLEWAGVKAQYHVPSMRTIIIGKPTQRHEELYAATREALTAAEEVLRPDHTFGEVFDVHAAVLEAHDLARHRLSTAGYAVGARFAPTWMDRPMFVTGSTRPILPNMTVFVHMVIMDSDSGTAMSIGRTYLTTTTDPEPLSRLPLDLMVVEG</sequence>
<dbReference type="RefSeq" id="WP_078707704.1">
    <property type="nucleotide sequence ID" value="NZ_FUXL01000004.1"/>
</dbReference>
<dbReference type="PANTHER" id="PTHR46112">
    <property type="entry name" value="AMINOPEPTIDASE"/>
    <property type="match status" value="1"/>
</dbReference>
<gene>
    <name evidence="3" type="ORF">SAMN05428963_104171</name>
</gene>
<dbReference type="STRING" id="1365950.SAMN05428963_104171"/>
<feature type="domain" description="Peptidase M24" evidence="1">
    <location>
        <begin position="159"/>
        <end position="365"/>
    </location>
</feature>
<organism evidence="3 4">
    <name type="scientific">Consotaella salsifontis</name>
    <dbReference type="NCBI Taxonomy" id="1365950"/>
    <lineage>
        <taxon>Bacteria</taxon>
        <taxon>Pseudomonadati</taxon>
        <taxon>Pseudomonadota</taxon>
        <taxon>Alphaproteobacteria</taxon>
        <taxon>Hyphomicrobiales</taxon>
        <taxon>Aurantimonadaceae</taxon>
        <taxon>Consotaella</taxon>
    </lineage>
</organism>
<dbReference type="PANTHER" id="PTHR46112:SF2">
    <property type="entry name" value="XAA-PRO AMINOPEPTIDASE P-RELATED"/>
    <property type="match status" value="1"/>
</dbReference>
<dbReference type="Pfam" id="PF01321">
    <property type="entry name" value="Creatinase_N"/>
    <property type="match status" value="1"/>
</dbReference>
<accession>A0A1T4PW95</accession>
<dbReference type="Proteomes" id="UP000190135">
    <property type="component" value="Unassembled WGS sequence"/>
</dbReference>